<dbReference type="EMBL" id="MU129083">
    <property type="protein sequence ID" value="KAF9507365.1"/>
    <property type="molecule type" value="Genomic_DNA"/>
</dbReference>
<gene>
    <name evidence="1" type="ORF">BS47DRAFT_318365</name>
</gene>
<name>A0A9P6AK56_9AGAM</name>
<dbReference type="Proteomes" id="UP000886523">
    <property type="component" value="Unassembled WGS sequence"/>
</dbReference>
<reference evidence="1" key="1">
    <citation type="journal article" date="2020" name="Nat. Commun.">
        <title>Large-scale genome sequencing of mycorrhizal fungi provides insights into the early evolution of symbiotic traits.</title>
        <authorList>
            <person name="Miyauchi S."/>
            <person name="Kiss E."/>
            <person name="Kuo A."/>
            <person name="Drula E."/>
            <person name="Kohler A."/>
            <person name="Sanchez-Garcia M."/>
            <person name="Morin E."/>
            <person name="Andreopoulos B."/>
            <person name="Barry K.W."/>
            <person name="Bonito G."/>
            <person name="Buee M."/>
            <person name="Carver A."/>
            <person name="Chen C."/>
            <person name="Cichocki N."/>
            <person name="Clum A."/>
            <person name="Culley D."/>
            <person name="Crous P.W."/>
            <person name="Fauchery L."/>
            <person name="Girlanda M."/>
            <person name="Hayes R.D."/>
            <person name="Keri Z."/>
            <person name="LaButti K."/>
            <person name="Lipzen A."/>
            <person name="Lombard V."/>
            <person name="Magnuson J."/>
            <person name="Maillard F."/>
            <person name="Murat C."/>
            <person name="Nolan M."/>
            <person name="Ohm R.A."/>
            <person name="Pangilinan J."/>
            <person name="Pereira M.F."/>
            <person name="Perotto S."/>
            <person name="Peter M."/>
            <person name="Pfister S."/>
            <person name="Riley R."/>
            <person name="Sitrit Y."/>
            <person name="Stielow J.B."/>
            <person name="Szollosi G."/>
            <person name="Zifcakova L."/>
            <person name="Stursova M."/>
            <person name="Spatafora J.W."/>
            <person name="Tedersoo L."/>
            <person name="Vaario L.M."/>
            <person name="Yamada A."/>
            <person name="Yan M."/>
            <person name="Wang P."/>
            <person name="Xu J."/>
            <person name="Bruns T."/>
            <person name="Baldrian P."/>
            <person name="Vilgalys R."/>
            <person name="Dunand C."/>
            <person name="Henrissat B."/>
            <person name="Grigoriev I.V."/>
            <person name="Hibbett D."/>
            <person name="Nagy L.G."/>
            <person name="Martin F.M."/>
        </authorList>
    </citation>
    <scope>NUCLEOTIDE SEQUENCE</scope>
    <source>
        <strain evidence="1">UP504</strain>
    </source>
</reference>
<dbReference type="OrthoDB" id="3065631at2759"/>
<proteinExistence type="predicted"/>
<comment type="caution">
    <text evidence="1">The sequence shown here is derived from an EMBL/GenBank/DDBJ whole genome shotgun (WGS) entry which is preliminary data.</text>
</comment>
<evidence type="ECO:0000313" key="1">
    <source>
        <dbReference type="EMBL" id="KAF9507365.1"/>
    </source>
</evidence>
<sequence>MALPLGEVFALPSMRVLLLGQGDFRPAQDDVDDEDTPGFSRADISGAALRYLGNAVAWHRAAHYVRKGVRKHMGEISLTMVLTPASVSHRAYAPMDLIVEPAIVKALRGLGITDTDLRASIIQMVKDKLEGKMRFTDAVHCEASLMGLLASSVVDVGPFPDYLTKATVQSTFKRLGTDTRLATIGVGKKCCWCCAWLAKRLHFIHPEITFDIPQSQGQIFPWALPPLGVTVEDALALERELGGALNRVMISVVQEIRIAIMRTQMSPPSDSISSPIASEPPEAPEVRAALHAVIEGIKSNLSAECLHRQDFSK</sequence>
<protein>
    <submittedName>
        <fullName evidence="1">Uncharacterized protein</fullName>
    </submittedName>
</protein>
<organism evidence="1 2">
    <name type="scientific">Hydnum rufescens UP504</name>
    <dbReference type="NCBI Taxonomy" id="1448309"/>
    <lineage>
        <taxon>Eukaryota</taxon>
        <taxon>Fungi</taxon>
        <taxon>Dikarya</taxon>
        <taxon>Basidiomycota</taxon>
        <taxon>Agaricomycotina</taxon>
        <taxon>Agaricomycetes</taxon>
        <taxon>Cantharellales</taxon>
        <taxon>Hydnaceae</taxon>
        <taxon>Hydnum</taxon>
    </lineage>
</organism>
<evidence type="ECO:0000313" key="2">
    <source>
        <dbReference type="Proteomes" id="UP000886523"/>
    </source>
</evidence>
<keyword evidence="2" id="KW-1185">Reference proteome</keyword>
<accession>A0A9P6AK56</accession>
<dbReference type="AlphaFoldDB" id="A0A9P6AK56"/>